<reference evidence="1" key="1">
    <citation type="journal article" date="2022" name="bioRxiv">
        <title>Sequencing and chromosome-scale assembly of the giantPleurodeles waltlgenome.</title>
        <authorList>
            <person name="Brown T."/>
            <person name="Elewa A."/>
            <person name="Iarovenko S."/>
            <person name="Subramanian E."/>
            <person name="Araus A.J."/>
            <person name="Petzold A."/>
            <person name="Susuki M."/>
            <person name="Suzuki K.-i.T."/>
            <person name="Hayashi T."/>
            <person name="Toyoda A."/>
            <person name="Oliveira C."/>
            <person name="Osipova E."/>
            <person name="Leigh N.D."/>
            <person name="Simon A."/>
            <person name="Yun M.H."/>
        </authorList>
    </citation>
    <scope>NUCLEOTIDE SEQUENCE</scope>
    <source>
        <strain evidence="1">20211129_DDA</strain>
        <tissue evidence="1">Liver</tissue>
    </source>
</reference>
<dbReference type="Proteomes" id="UP001066276">
    <property type="component" value="Chromosome 6"/>
</dbReference>
<comment type="caution">
    <text evidence="1">The sequence shown here is derived from an EMBL/GenBank/DDBJ whole genome shotgun (WGS) entry which is preliminary data.</text>
</comment>
<dbReference type="AlphaFoldDB" id="A0AAV7QYP4"/>
<dbReference type="EMBL" id="JANPWB010000010">
    <property type="protein sequence ID" value="KAJ1144637.1"/>
    <property type="molecule type" value="Genomic_DNA"/>
</dbReference>
<keyword evidence="2" id="KW-1185">Reference proteome</keyword>
<organism evidence="1 2">
    <name type="scientific">Pleurodeles waltl</name>
    <name type="common">Iberian ribbed newt</name>
    <dbReference type="NCBI Taxonomy" id="8319"/>
    <lineage>
        <taxon>Eukaryota</taxon>
        <taxon>Metazoa</taxon>
        <taxon>Chordata</taxon>
        <taxon>Craniata</taxon>
        <taxon>Vertebrata</taxon>
        <taxon>Euteleostomi</taxon>
        <taxon>Amphibia</taxon>
        <taxon>Batrachia</taxon>
        <taxon>Caudata</taxon>
        <taxon>Salamandroidea</taxon>
        <taxon>Salamandridae</taxon>
        <taxon>Pleurodelinae</taxon>
        <taxon>Pleurodeles</taxon>
    </lineage>
</organism>
<protein>
    <submittedName>
        <fullName evidence="1">Uncharacterized protein</fullName>
    </submittedName>
</protein>
<evidence type="ECO:0000313" key="2">
    <source>
        <dbReference type="Proteomes" id="UP001066276"/>
    </source>
</evidence>
<sequence>MKVVKVLNGAVQLEDGRVRNLRHRGRCVVRRSNVECGRHSIYDTRREVWEVAVGERSGPDIAPVMFPHEIEIKVIYSLLLVSVFTEGLKYQEE</sequence>
<gene>
    <name evidence="1" type="ORF">NDU88_010934</name>
</gene>
<proteinExistence type="predicted"/>
<accession>A0AAV7QYP4</accession>
<evidence type="ECO:0000313" key="1">
    <source>
        <dbReference type="EMBL" id="KAJ1144637.1"/>
    </source>
</evidence>
<name>A0AAV7QYP4_PLEWA</name>